<dbReference type="PANTHER" id="PTHR15004:SF0">
    <property type="entry name" value="GLUTAMYL-TRNA(GLN) AMIDOTRANSFERASE SUBUNIT C, MITOCHONDRIAL"/>
    <property type="match status" value="1"/>
</dbReference>
<dbReference type="AlphaFoldDB" id="D6XYW5"/>
<dbReference type="GO" id="GO:0005524">
    <property type="term" value="F:ATP binding"/>
    <property type="evidence" value="ECO:0007669"/>
    <property type="project" value="UniProtKB-KW"/>
</dbReference>
<comment type="catalytic activity">
    <reaction evidence="5 6">
        <text>L-glutamyl-tRNA(Gln) + L-glutamine + ATP + H2O = L-glutaminyl-tRNA(Gln) + L-glutamate + ADP + phosphate + H(+)</text>
        <dbReference type="Rhea" id="RHEA:17521"/>
        <dbReference type="Rhea" id="RHEA-COMP:9681"/>
        <dbReference type="Rhea" id="RHEA-COMP:9684"/>
        <dbReference type="ChEBI" id="CHEBI:15377"/>
        <dbReference type="ChEBI" id="CHEBI:15378"/>
        <dbReference type="ChEBI" id="CHEBI:29985"/>
        <dbReference type="ChEBI" id="CHEBI:30616"/>
        <dbReference type="ChEBI" id="CHEBI:43474"/>
        <dbReference type="ChEBI" id="CHEBI:58359"/>
        <dbReference type="ChEBI" id="CHEBI:78520"/>
        <dbReference type="ChEBI" id="CHEBI:78521"/>
        <dbReference type="ChEBI" id="CHEBI:456216"/>
    </reaction>
</comment>
<dbReference type="GO" id="GO:0050566">
    <property type="term" value="F:asparaginyl-tRNA synthase (glutamine-hydrolyzing) activity"/>
    <property type="evidence" value="ECO:0007669"/>
    <property type="project" value="RHEA"/>
</dbReference>
<dbReference type="GO" id="GO:0016740">
    <property type="term" value="F:transferase activity"/>
    <property type="evidence" value="ECO:0007669"/>
    <property type="project" value="UniProtKB-KW"/>
</dbReference>
<dbReference type="InterPro" id="IPR003837">
    <property type="entry name" value="GatC"/>
</dbReference>
<dbReference type="GO" id="GO:0006450">
    <property type="term" value="P:regulation of translational fidelity"/>
    <property type="evidence" value="ECO:0007669"/>
    <property type="project" value="InterPro"/>
</dbReference>
<dbReference type="Pfam" id="PF02686">
    <property type="entry name" value="GatC"/>
    <property type="match status" value="1"/>
</dbReference>
<dbReference type="GO" id="GO:0070681">
    <property type="term" value="P:glutaminyl-tRNAGln biosynthesis via transamidation"/>
    <property type="evidence" value="ECO:0007669"/>
    <property type="project" value="TreeGrafter"/>
</dbReference>
<dbReference type="RefSeq" id="WP_013171702.1">
    <property type="nucleotide sequence ID" value="NC_014219.1"/>
</dbReference>
<dbReference type="HAMAP" id="MF_00122">
    <property type="entry name" value="GatC"/>
    <property type="match status" value="1"/>
</dbReference>
<dbReference type="OrthoDB" id="9813938at2"/>
<comment type="subunit">
    <text evidence="2 6">Heterotrimer of A, B and C subunits.</text>
</comment>
<evidence type="ECO:0000313" key="9">
    <source>
        <dbReference type="Proteomes" id="UP000000271"/>
    </source>
</evidence>
<comment type="catalytic activity">
    <reaction evidence="4 6">
        <text>L-aspartyl-tRNA(Asn) + L-glutamine + ATP + H2O = L-asparaginyl-tRNA(Asn) + L-glutamate + ADP + phosphate + 2 H(+)</text>
        <dbReference type="Rhea" id="RHEA:14513"/>
        <dbReference type="Rhea" id="RHEA-COMP:9674"/>
        <dbReference type="Rhea" id="RHEA-COMP:9677"/>
        <dbReference type="ChEBI" id="CHEBI:15377"/>
        <dbReference type="ChEBI" id="CHEBI:15378"/>
        <dbReference type="ChEBI" id="CHEBI:29985"/>
        <dbReference type="ChEBI" id="CHEBI:30616"/>
        <dbReference type="ChEBI" id="CHEBI:43474"/>
        <dbReference type="ChEBI" id="CHEBI:58359"/>
        <dbReference type="ChEBI" id="CHEBI:78515"/>
        <dbReference type="ChEBI" id="CHEBI:78516"/>
        <dbReference type="ChEBI" id="CHEBI:456216"/>
    </reaction>
</comment>
<dbReference type="eggNOG" id="COG0721">
    <property type="taxonomic scope" value="Bacteria"/>
</dbReference>
<evidence type="ECO:0000256" key="2">
    <source>
        <dbReference type="ARBA" id="ARBA00011123"/>
    </source>
</evidence>
<evidence type="ECO:0000256" key="4">
    <source>
        <dbReference type="ARBA" id="ARBA00047380"/>
    </source>
</evidence>
<evidence type="ECO:0000313" key="8">
    <source>
        <dbReference type="EMBL" id="ADH98273.1"/>
    </source>
</evidence>
<sequence>MARITREQVEHVAGLARLSFSEAEKEAFTDQLDKIIEFSELLNEVNTDDVEPTSHAIDVQNVLRDDEVTPSPASKESMKNAPDQAEGQYRVPSVLD</sequence>
<dbReference type="SUPFAM" id="SSF141000">
    <property type="entry name" value="Glu-tRNAGln amidotransferase C subunit"/>
    <property type="match status" value="1"/>
</dbReference>
<dbReference type="EMBL" id="CP001791">
    <property type="protein sequence ID" value="ADH98273.1"/>
    <property type="molecule type" value="Genomic_DNA"/>
</dbReference>
<name>D6XYW5_BACIE</name>
<organism evidence="8 9">
    <name type="scientific">Bacillus selenitireducens (strain ATCC 700615 / DSM 15326 / MLS10)</name>
    <dbReference type="NCBI Taxonomy" id="439292"/>
    <lineage>
        <taxon>Bacteria</taxon>
        <taxon>Bacillati</taxon>
        <taxon>Bacillota</taxon>
        <taxon>Bacilli</taxon>
        <taxon>Bacillales</taxon>
        <taxon>Bacillaceae</taxon>
        <taxon>Salisediminibacterium</taxon>
    </lineage>
</organism>
<reference evidence="8" key="1">
    <citation type="submission" date="2009-10" db="EMBL/GenBank/DDBJ databases">
        <title>Complete sequence of Bacillus selenitireducens MLS10.</title>
        <authorList>
            <consortium name="US DOE Joint Genome Institute"/>
            <person name="Lucas S."/>
            <person name="Copeland A."/>
            <person name="Lapidus A."/>
            <person name="Glavina del Rio T."/>
            <person name="Dalin E."/>
            <person name="Tice H."/>
            <person name="Bruce D."/>
            <person name="Goodwin L."/>
            <person name="Pitluck S."/>
            <person name="Sims D."/>
            <person name="Brettin T."/>
            <person name="Detter J.C."/>
            <person name="Han C."/>
            <person name="Larimer F."/>
            <person name="Land M."/>
            <person name="Hauser L."/>
            <person name="Kyrpides N."/>
            <person name="Ovchinnikova G."/>
            <person name="Stolz J."/>
        </authorList>
    </citation>
    <scope>NUCLEOTIDE SEQUENCE [LARGE SCALE GENOMIC DNA]</scope>
    <source>
        <strain evidence="8">MLS10</strain>
    </source>
</reference>
<evidence type="ECO:0000256" key="6">
    <source>
        <dbReference type="HAMAP-Rule" id="MF_00122"/>
    </source>
</evidence>
<dbReference type="Gene3D" id="1.10.20.60">
    <property type="entry name" value="Glu-tRNAGln amidotransferase C subunit, N-terminal domain"/>
    <property type="match status" value="1"/>
</dbReference>
<protein>
    <recommendedName>
        <fullName evidence="6">Aspartyl/glutamyl-tRNA(Asn/Gln) amidotransferase subunit C</fullName>
        <shortName evidence="6">Asp/Glu-ADT subunit C</shortName>
        <ecNumber evidence="6">6.3.5.-</ecNumber>
    </recommendedName>
</protein>
<keyword evidence="6" id="KW-0648">Protein biosynthesis</keyword>
<keyword evidence="6" id="KW-0547">Nucleotide-binding</keyword>
<evidence type="ECO:0000256" key="7">
    <source>
        <dbReference type="SAM" id="MobiDB-lite"/>
    </source>
</evidence>
<dbReference type="Proteomes" id="UP000000271">
    <property type="component" value="Chromosome"/>
</dbReference>
<dbReference type="PANTHER" id="PTHR15004">
    <property type="entry name" value="GLUTAMYL-TRNA(GLN) AMIDOTRANSFERASE SUBUNIT C, MITOCHONDRIAL"/>
    <property type="match status" value="1"/>
</dbReference>
<dbReference type="EC" id="6.3.5.-" evidence="6"/>
<comment type="function">
    <text evidence="3 6">Allows the formation of correctly charged Asn-tRNA(Asn) or Gln-tRNA(Gln) through the transamidation of misacylated Asp-tRNA(Asn) or Glu-tRNA(Gln) in organisms which lack either or both of asparaginyl-tRNA or glutaminyl-tRNA synthetases. The reaction takes place in the presence of glutamine and ATP through an activated phospho-Asp-tRNA(Asn) or phospho-Glu-tRNA(Gln).</text>
</comment>
<dbReference type="GO" id="GO:0050567">
    <property type="term" value="F:glutaminyl-tRNA synthase (glutamine-hydrolyzing) activity"/>
    <property type="evidence" value="ECO:0007669"/>
    <property type="project" value="UniProtKB-UniRule"/>
</dbReference>
<dbReference type="GO" id="GO:0006412">
    <property type="term" value="P:translation"/>
    <property type="evidence" value="ECO:0007669"/>
    <property type="project" value="UniProtKB-UniRule"/>
</dbReference>
<comment type="similarity">
    <text evidence="1 6">Belongs to the GatC family.</text>
</comment>
<gene>
    <name evidence="6" type="primary">gatC</name>
    <name evidence="8" type="ordered locus">Bsel_0743</name>
</gene>
<keyword evidence="9" id="KW-1185">Reference proteome</keyword>
<proteinExistence type="inferred from homology"/>
<dbReference type="KEGG" id="bse:Bsel_0743"/>
<evidence type="ECO:0000256" key="3">
    <source>
        <dbReference type="ARBA" id="ARBA00024799"/>
    </source>
</evidence>
<dbReference type="NCBIfam" id="TIGR00135">
    <property type="entry name" value="gatC"/>
    <property type="match status" value="1"/>
</dbReference>
<accession>D6XYW5</accession>
<keyword evidence="6" id="KW-0067">ATP-binding</keyword>
<evidence type="ECO:0000256" key="5">
    <source>
        <dbReference type="ARBA" id="ARBA00047913"/>
    </source>
</evidence>
<dbReference type="HOGENOM" id="CLU_105899_1_2_9"/>
<feature type="region of interest" description="Disordered" evidence="7">
    <location>
        <begin position="52"/>
        <end position="96"/>
    </location>
</feature>
<keyword evidence="6" id="KW-0436">Ligase</keyword>
<evidence type="ECO:0000256" key="1">
    <source>
        <dbReference type="ARBA" id="ARBA00010757"/>
    </source>
</evidence>
<dbReference type="STRING" id="439292.Bsel_0743"/>
<dbReference type="InterPro" id="IPR036113">
    <property type="entry name" value="Asp/Glu-ADT_sf_sub_c"/>
</dbReference>